<dbReference type="HAMAP" id="MF_00258">
    <property type="entry name" value="Glu_racemase"/>
    <property type="match status" value="1"/>
</dbReference>
<dbReference type="InterPro" id="IPR004391">
    <property type="entry name" value="Glu_race"/>
</dbReference>
<dbReference type="EMBL" id="JACOPS010000005">
    <property type="protein sequence ID" value="MBC5728878.1"/>
    <property type="molecule type" value="Genomic_DNA"/>
</dbReference>
<evidence type="ECO:0000313" key="9">
    <source>
        <dbReference type="Proteomes" id="UP000636755"/>
    </source>
</evidence>
<evidence type="ECO:0000256" key="3">
    <source>
        <dbReference type="ARBA" id="ARBA00022960"/>
    </source>
</evidence>
<proteinExistence type="inferred from homology"/>
<keyword evidence="5 7" id="KW-0413">Isomerase</keyword>
<organism evidence="8 9">
    <name type="scientific">Ruminococcus intestinalis</name>
    <dbReference type="NCBI Taxonomy" id="2763066"/>
    <lineage>
        <taxon>Bacteria</taxon>
        <taxon>Bacillati</taxon>
        <taxon>Bacillota</taxon>
        <taxon>Clostridia</taxon>
        <taxon>Eubacteriales</taxon>
        <taxon>Oscillospiraceae</taxon>
        <taxon>Ruminococcus</taxon>
    </lineage>
</organism>
<feature type="active site" description="Proton donor/acceptor" evidence="7">
    <location>
        <position position="187"/>
    </location>
</feature>
<comment type="function">
    <text evidence="7">Provides the (R)-glutamate required for cell wall biosynthesis.</text>
</comment>
<evidence type="ECO:0000313" key="8">
    <source>
        <dbReference type="EMBL" id="MBC5728878.1"/>
    </source>
</evidence>
<keyword evidence="4 7" id="KW-0573">Peptidoglycan synthesis</keyword>
<evidence type="ECO:0000256" key="4">
    <source>
        <dbReference type="ARBA" id="ARBA00022984"/>
    </source>
</evidence>
<comment type="catalytic activity">
    <reaction evidence="1 7">
        <text>L-glutamate = D-glutamate</text>
        <dbReference type="Rhea" id="RHEA:12813"/>
        <dbReference type="ChEBI" id="CHEBI:29985"/>
        <dbReference type="ChEBI" id="CHEBI:29986"/>
        <dbReference type="EC" id="5.1.1.3"/>
    </reaction>
</comment>
<dbReference type="SUPFAM" id="SSF53681">
    <property type="entry name" value="Aspartate/glutamate racemase"/>
    <property type="match status" value="2"/>
</dbReference>
<name>A0ABR7HMW5_9FIRM</name>
<dbReference type="RefSeq" id="WP_022235559.1">
    <property type="nucleotide sequence ID" value="NZ_JACOPS010000005.1"/>
</dbReference>
<comment type="caution">
    <text evidence="7">Lacks conserved residue(s) required for the propagation of feature annotation.</text>
</comment>
<dbReference type="PANTHER" id="PTHR21198">
    <property type="entry name" value="GLUTAMATE RACEMASE"/>
    <property type="match status" value="1"/>
</dbReference>
<dbReference type="GO" id="GO:0008881">
    <property type="term" value="F:glutamate racemase activity"/>
    <property type="evidence" value="ECO:0007669"/>
    <property type="project" value="UniProtKB-EC"/>
</dbReference>
<evidence type="ECO:0000256" key="6">
    <source>
        <dbReference type="ARBA" id="ARBA00023316"/>
    </source>
</evidence>
<dbReference type="InterPro" id="IPR033134">
    <property type="entry name" value="Asp/Glu_racemase_AS_2"/>
</dbReference>
<reference evidence="8 9" key="1">
    <citation type="submission" date="2020-08" db="EMBL/GenBank/DDBJ databases">
        <title>Genome public.</title>
        <authorList>
            <person name="Liu C."/>
            <person name="Sun Q."/>
        </authorList>
    </citation>
    <scope>NUCLEOTIDE SEQUENCE [LARGE SCALE GENOMIC DNA]</scope>
    <source>
        <strain evidence="8 9">NSJ-71</strain>
    </source>
</reference>
<sequence length="272" mass="29778">MSSANAIGVFDSGLGGLSAVREFLHILPNENIIYFGDTGRVPYGNRSREIITKYAFQDTNFLLENNVKMIVAACGTVSSVAGKKLESDLPVPYTGVINPTAFATAKKTKTGRIGVIATAATISTHNYKARLEKLNPEFKVFEKACPLFVPLVENGFIHKDDQIVRLTIKHYLTELVENDIDTLILGCTHYPLLADAISSVIGNSIELIDSGYETALYTKKVLGENNLLNNSTEQGASSFFVSDTPEGFESVAELFLGKNMEHTVTQIDIEKY</sequence>
<comment type="pathway">
    <text evidence="7">Cell wall biogenesis; peptidoglycan biosynthesis.</text>
</comment>
<dbReference type="PROSITE" id="PS00924">
    <property type="entry name" value="ASP_GLU_RACEMASE_2"/>
    <property type="match status" value="1"/>
</dbReference>
<keyword evidence="6 7" id="KW-0961">Cell wall biogenesis/degradation</keyword>
<dbReference type="InterPro" id="IPR015942">
    <property type="entry name" value="Asp/Glu/hydantoin_racemase"/>
</dbReference>
<dbReference type="NCBIfam" id="TIGR00067">
    <property type="entry name" value="glut_race"/>
    <property type="match status" value="1"/>
</dbReference>
<dbReference type="EC" id="5.1.1.3" evidence="2 7"/>
<gene>
    <name evidence="7" type="primary">murI</name>
    <name evidence="8" type="ORF">H8R91_10190</name>
</gene>
<dbReference type="Gene3D" id="3.40.50.1860">
    <property type="match status" value="2"/>
</dbReference>
<dbReference type="Pfam" id="PF01177">
    <property type="entry name" value="Asp_Glu_race"/>
    <property type="match status" value="1"/>
</dbReference>
<comment type="similarity">
    <text evidence="7">Belongs to the aspartate/glutamate racemases family.</text>
</comment>
<feature type="active site" description="Proton donor/acceptor" evidence="7">
    <location>
        <position position="74"/>
    </location>
</feature>
<feature type="binding site" evidence="7">
    <location>
        <begin position="43"/>
        <end position="44"/>
    </location>
    <ligand>
        <name>substrate</name>
    </ligand>
</feature>
<feature type="binding site" evidence="7">
    <location>
        <begin position="11"/>
        <end position="12"/>
    </location>
    <ligand>
        <name>substrate</name>
    </ligand>
</feature>
<protein>
    <recommendedName>
        <fullName evidence="2 7">Glutamate racemase</fullName>
        <ecNumber evidence="2 7">5.1.1.3</ecNumber>
    </recommendedName>
</protein>
<dbReference type="PANTHER" id="PTHR21198:SF2">
    <property type="entry name" value="GLUTAMATE RACEMASE"/>
    <property type="match status" value="1"/>
</dbReference>
<evidence type="ECO:0000256" key="5">
    <source>
        <dbReference type="ARBA" id="ARBA00023235"/>
    </source>
</evidence>
<evidence type="ECO:0000256" key="1">
    <source>
        <dbReference type="ARBA" id="ARBA00001602"/>
    </source>
</evidence>
<keyword evidence="3 7" id="KW-0133">Cell shape</keyword>
<dbReference type="Proteomes" id="UP000636755">
    <property type="component" value="Unassembled WGS sequence"/>
</dbReference>
<evidence type="ECO:0000256" key="7">
    <source>
        <dbReference type="HAMAP-Rule" id="MF_00258"/>
    </source>
</evidence>
<comment type="caution">
    <text evidence="8">The sequence shown here is derived from an EMBL/GenBank/DDBJ whole genome shotgun (WGS) entry which is preliminary data.</text>
</comment>
<accession>A0ABR7HMW5</accession>
<feature type="binding site" evidence="7">
    <location>
        <begin position="188"/>
        <end position="189"/>
    </location>
    <ligand>
        <name>substrate</name>
    </ligand>
</feature>
<evidence type="ECO:0000256" key="2">
    <source>
        <dbReference type="ARBA" id="ARBA00013090"/>
    </source>
</evidence>
<keyword evidence="9" id="KW-1185">Reference proteome</keyword>
<dbReference type="InterPro" id="IPR001920">
    <property type="entry name" value="Asp/Glu_race"/>
</dbReference>